<organism evidence="1">
    <name type="scientific">Psilocybe cubensis</name>
    <name type="common">Psychedelic mushroom</name>
    <name type="synonym">Stropharia cubensis</name>
    <dbReference type="NCBI Taxonomy" id="181762"/>
    <lineage>
        <taxon>Eukaryota</taxon>
        <taxon>Fungi</taxon>
        <taxon>Dikarya</taxon>
        <taxon>Basidiomycota</taxon>
        <taxon>Agaricomycotina</taxon>
        <taxon>Agaricomycetes</taxon>
        <taxon>Agaricomycetidae</taxon>
        <taxon>Agaricales</taxon>
        <taxon>Agaricineae</taxon>
        <taxon>Strophariaceae</taxon>
        <taxon>Psilocybe</taxon>
    </lineage>
</organism>
<gene>
    <name evidence="1" type="ORF">JR316_007755</name>
</gene>
<sequence length="279" mass="30802">MSASQNESDWKTSWASALVAEPYSPENVEQRLQDLLDGKTVLGVTGSDKKNAKNVLEGFVQGADWTFKPSAFDDVWHAVFKIAKRLGCTERIREATYFWTEAFLLDEAWDVDPPEEADKDHPIYGGEYDNSWISASLGDARLFSLGYGYSAFAHNAFLDGLGLGGEKSNSDSMRIASCAQLLAAGQRLKLHFHGGGDSHDTPGFAGRYLKARPPKEQETAKKEGEAFWREVLKALEDQQSQARPRAAALLKLTLDHIKSDSPDKSSAEVAKIVWTSEQS</sequence>
<evidence type="ECO:0000313" key="1">
    <source>
        <dbReference type="EMBL" id="KAG5167406.1"/>
    </source>
</evidence>
<name>A0A8H8CJ59_PSICU</name>
<dbReference type="EMBL" id="JAFIQS010000007">
    <property type="protein sequence ID" value="KAG5167406.1"/>
    <property type="molecule type" value="Genomic_DNA"/>
</dbReference>
<accession>A0A8H8CJ59</accession>
<proteinExistence type="predicted"/>
<reference evidence="1" key="1">
    <citation type="submission" date="2021-02" db="EMBL/GenBank/DDBJ databases">
        <title>Psilocybe cubensis genome.</title>
        <authorList>
            <person name="Mckernan K.J."/>
            <person name="Crawford S."/>
            <person name="Trippe A."/>
            <person name="Kane L.T."/>
            <person name="Mclaughlin S."/>
        </authorList>
    </citation>
    <scope>NUCLEOTIDE SEQUENCE [LARGE SCALE GENOMIC DNA]</scope>
    <source>
        <strain evidence="1">MGC-MH-2018</strain>
    </source>
</reference>
<dbReference type="AlphaFoldDB" id="A0A8H8CJ59"/>
<protein>
    <submittedName>
        <fullName evidence="1">Uncharacterized protein</fullName>
    </submittedName>
</protein>
<dbReference type="OrthoDB" id="2967766at2759"/>
<comment type="caution">
    <text evidence="1">The sequence shown here is derived from an EMBL/GenBank/DDBJ whole genome shotgun (WGS) entry which is preliminary data.</text>
</comment>